<dbReference type="AlphaFoldDB" id="A0ABC8KDX0"/>
<comment type="caution">
    <text evidence="3">The sequence shown here is derived from an EMBL/GenBank/DDBJ whole genome shotgun (WGS) entry which is preliminary data.</text>
</comment>
<dbReference type="PANTHER" id="PTHR24078:SF565">
    <property type="entry name" value="DNAJ HEAT SHOCK FAMILY PROTEIN"/>
    <property type="match status" value="1"/>
</dbReference>
<keyword evidence="4" id="KW-1185">Reference proteome</keyword>
<accession>A0ABC8KDX0</accession>
<evidence type="ECO:0000313" key="4">
    <source>
        <dbReference type="Proteomes" id="UP001642260"/>
    </source>
</evidence>
<dbReference type="InterPro" id="IPR002939">
    <property type="entry name" value="DnaJ_C"/>
</dbReference>
<dbReference type="SUPFAM" id="SSF49493">
    <property type="entry name" value="HSP40/DnaJ peptide-binding domain"/>
    <property type="match status" value="1"/>
</dbReference>
<proteinExistence type="predicted"/>
<dbReference type="EMBL" id="CAKOAT010202932">
    <property type="protein sequence ID" value="CAH8355088.1"/>
    <property type="molecule type" value="Genomic_DNA"/>
</dbReference>
<keyword evidence="1" id="KW-0143">Chaperone</keyword>
<evidence type="ECO:0000256" key="1">
    <source>
        <dbReference type="ARBA" id="ARBA00023186"/>
    </source>
</evidence>
<reference evidence="3 4" key="1">
    <citation type="submission" date="2022-03" db="EMBL/GenBank/DDBJ databases">
        <authorList>
            <person name="Macdonald S."/>
            <person name="Ahmed S."/>
            <person name="Newling K."/>
        </authorList>
    </citation>
    <scope>NUCLEOTIDE SEQUENCE [LARGE SCALE GENOMIC DNA]</scope>
</reference>
<dbReference type="Pfam" id="PF01556">
    <property type="entry name" value="DnaJ_C"/>
    <property type="match status" value="1"/>
</dbReference>
<organism evidence="3 4">
    <name type="scientific">Eruca vesicaria subsp. sativa</name>
    <name type="common">Garden rocket</name>
    <name type="synonym">Eruca sativa</name>
    <dbReference type="NCBI Taxonomy" id="29727"/>
    <lineage>
        <taxon>Eukaryota</taxon>
        <taxon>Viridiplantae</taxon>
        <taxon>Streptophyta</taxon>
        <taxon>Embryophyta</taxon>
        <taxon>Tracheophyta</taxon>
        <taxon>Spermatophyta</taxon>
        <taxon>Magnoliopsida</taxon>
        <taxon>eudicotyledons</taxon>
        <taxon>Gunneridae</taxon>
        <taxon>Pentapetalae</taxon>
        <taxon>rosids</taxon>
        <taxon>malvids</taxon>
        <taxon>Brassicales</taxon>
        <taxon>Brassicaceae</taxon>
        <taxon>Brassiceae</taxon>
        <taxon>Eruca</taxon>
    </lineage>
</organism>
<dbReference type="PANTHER" id="PTHR24078">
    <property type="entry name" value="DNAJ HOMOLOG SUBFAMILY C MEMBER"/>
    <property type="match status" value="1"/>
</dbReference>
<dbReference type="InterPro" id="IPR051339">
    <property type="entry name" value="DnaJ_subfamily_B"/>
</dbReference>
<dbReference type="InterPro" id="IPR008971">
    <property type="entry name" value="HSP40/DnaJ_pept-bd"/>
</dbReference>
<dbReference type="Gene3D" id="2.60.260.20">
    <property type="entry name" value="Urease metallochaperone UreE, N-terminal domain"/>
    <property type="match status" value="1"/>
</dbReference>
<name>A0ABC8KDX0_ERUVS</name>
<dbReference type="Proteomes" id="UP001642260">
    <property type="component" value="Unassembled WGS sequence"/>
</dbReference>
<feature type="domain" description="Chaperone DnaJ C-terminal" evidence="2">
    <location>
        <begin position="5"/>
        <end position="66"/>
    </location>
</feature>
<gene>
    <name evidence="3" type="ORF">ERUC_LOCUS20843</name>
</gene>
<sequence>MKKASLIEALTGVTISLTTLDRRNLTIPVLDTVKPGQEIVITNEGMPTKHPLKRGDLRVGFDVLFPSRLTSEQKNDLKRVLLLFSLYENIANHNNELSLSKSFTEDRSENLSHLLNTDLNRDCSVTLV</sequence>
<evidence type="ECO:0000313" key="3">
    <source>
        <dbReference type="EMBL" id="CAH8355088.1"/>
    </source>
</evidence>
<evidence type="ECO:0000259" key="2">
    <source>
        <dbReference type="Pfam" id="PF01556"/>
    </source>
</evidence>
<protein>
    <recommendedName>
        <fullName evidence="2">Chaperone DnaJ C-terminal domain-containing protein</fullName>
    </recommendedName>
</protein>